<gene>
    <name evidence="2" type="ORF">PTKU64_81090</name>
</gene>
<organism evidence="2 3">
    <name type="scientific">Paraburkholderia terrae</name>
    <dbReference type="NCBI Taxonomy" id="311230"/>
    <lineage>
        <taxon>Bacteria</taxon>
        <taxon>Pseudomonadati</taxon>
        <taxon>Pseudomonadota</taxon>
        <taxon>Betaproteobacteria</taxon>
        <taxon>Burkholderiales</taxon>
        <taxon>Burkholderiaceae</taxon>
        <taxon>Paraburkholderia</taxon>
    </lineage>
</organism>
<feature type="compositionally biased region" description="Basic and acidic residues" evidence="1">
    <location>
        <begin position="18"/>
        <end position="41"/>
    </location>
</feature>
<accession>A0ABN6JWA5</accession>
<protein>
    <submittedName>
        <fullName evidence="2">Uncharacterized protein</fullName>
    </submittedName>
</protein>
<reference evidence="2 3" key="1">
    <citation type="journal article" date="2022" name="Front. Microbiol.">
        <title>Identification and characterization of a novel class of self-sufficient cytochrome P450 hydroxylase involved in cyclohexanecarboxylate degradation in Paraburkholderia terrae strain KU-64.</title>
        <authorList>
            <person name="Yamamoto T."/>
            <person name="Hasegawa Y."/>
            <person name="Iwaki H."/>
        </authorList>
    </citation>
    <scope>NUCLEOTIDE SEQUENCE [LARGE SCALE GENOMIC DNA]</scope>
    <source>
        <strain evidence="2 3">KU-64</strain>
    </source>
</reference>
<evidence type="ECO:0000313" key="3">
    <source>
        <dbReference type="Proteomes" id="UP001319874"/>
    </source>
</evidence>
<proteinExistence type="predicted"/>
<feature type="region of interest" description="Disordered" evidence="1">
    <location>
        <begin position="14"/>
        <end position="49"/>
    </location>
</feature>
<dbReference type="EMBL" id="AP024958">
    <property type="protein sequence ID" value="BCZ84434.1"/>
    <property type="molecule type" value="Genomic_DNA"/>
</dbReference>
<sequence length="132" mass="14820">MPDRDIVLKIVARSHASSGKDEREHIMRNTHQDNASAEHSRKSSGGKMSNLCQRYRGYTIEVRVSTSPVISLSCMPRLHYNVFWSVGSVDDAATPVTSVPERIDFISCNGAYNYGEKRAREFIDRELASVTV</sequence>
<evidence type="ECO:0000313" key="2">
    <source>
        <dbReference type="EMBL" id="BCZ84434.1"/>
    </source>
</evidence>
<name>A0ABN6JWA5_9BURK</name>
<dbReference type="Proteomes" id="UP001319874">
    <property type="component" value="Chromosome 4"/>
</dbReference>
<evidence type="ECO:0000256" key="1">
    <source>
        <dbReference type="SAM" id="MobiDB-lite"/>
    </source>
</evidence>
<keyword evidence="3" id="KW-1185">Reference proteome</keyword>